<feature type="signal peptide" evidence="1">
    <location>
        <begin position="1"/>
        <end position="21"/>
    </location>
</feature>
<accession>A0A940IF36</accession>
<dbReference type="AlphaFoldDB" id="A0A940IF36"/>
<sequence>MAKTLSLTLLLSLAVLLPAGAQCLRSVGACHGSGIPPASSRHSIEAALAYGYNTTERSYGSIGLTYSGMAARWARLSAGAWASTSDSYALKLRADFSWQAGRRGRIGLRNHYLYSAYAYASMQGFDAALMAAYDHDYFYAGIGAVTRLFAPLRGGGLICEPIDMAYDIEGRIFPKGHPWNIALQITNLQPFRTGRFYEPELILKGNCRVYEGRAGRYRATLRTAYRPAGLLSIATSFYGIEITAGVICGI</sequence>
<dbReference type="EMBL" id="JADIMV010000102">
    <property type="protein sequence ID" value="MBO8440191.1"/>
    <property type="molecule type" value="Genomic_DNA"/>
</dbReference>
<feature type="chain" id="PRO_5037773093" evidence="1">
    <location>
        <begin position="22"/>
        <end position="250"/>
    </location>
</feature>
<dbReference type="Proteomes" id="UP000712007">
    <property type="component" value="Unassembled WGS sequence"/>
</dbReference>
<evidence type="ECO:0000256" key="1">
    <source>
        <dbReference type="SAM" id="SignalP"/>
    </source>
</evidence>
<organism evidence="2 3">
    <name type="scientific">Candidatus Aphodosoma intestinipullorum</name>
    <dbReference type="NCBI Taxonomy" id="2840674"/>
    <lineage>
        <taxon>Bacteria</taxon>
        <taxon>Pseudomonadati</taxon>
        <taxon>Bacteroidota</taxon>
        <taxon>Bacteroidia</taxon>
        <taxon>Bacteroidales</taxon>
        <taxon>Candidatus Aphodosoma</taxon>
    </lineage>
</organism>
<evidence type="ECO:0000313" key="2">
    <source>
        <dbReference type="EMBL" id="MBO8440191.1"/>
    </source>
</evidence>
<protein>
    <submittedName>
        <fullName evidence="2">Uncharacterized protein</fullName>
    </submittedName>
</protein>
<gene>
    <name evidence="2" type="ORF">IAC51_06025</name>
</gene>
<keyword evidence="1" id="KW-0732">Signal</keyword>
<reference evidence="2" key="2">
    <citation type="journal article" date="2021" name="PeerJ">
        <title>Extensive microbial diversity within the chicken gut microbiome revealed by metagenomics and culture.</title>
        <authorList>
            <person name="Gilroy R."/>
            <person name="Ravi A."/>
            <person name="Getino M."/>
            <person name="Pursley I."/>
            <person name="Horton D.L."/>
            <person name="Alikhan N.F."/>
            <person name="Baker D."/>
            <person name="Gharbi K."/>
            <person name="Hall N."/>
            <person name="Watson M."/>
            <person name="Adriaenssens E.M."/>
            <person name="Foster-Nyarko E."/>
            <person name="Jarju S."/>
            <person name="Secka A."/>
            <person name="Antonio M."/>
            <person name="Oren A."/>
            <person name="Chaudhuri R.R."/>
            <person name="La Ragione R."/>
            <person name="Hildebrand F."/>
            <person name="Pallen M.J."/>
        </authorList>
    </citation>
    <scope>NUCLEOTIDE SEQUENCE</scope>
    <source>
        <strain evidence="2">3924</strain>
    </source>
</reference>
<evidence type="ECO:0000313" key="3">
    <source>
        <dbReference type="Proteomes" id="UP000712007"/>
    </source>
</evidence>
<comment type="caution">
    <text evidence="2">The sequence shown here is derived from an EMBL/GenBank/DDBJ whole genome shotgun (WGS) entry which is preliminary data.</text>
</comment>
<name>A0A940IF36_9BACT</name>
<proteinExistence type="predicted"/>
<reference evidence="2" key="1">
    <citation type="submission" date="2020-10" db="EMBL/GenBank/DDBJ databases">
        <authorList>
            <person name="Gilroy R."/>
        </authorList>
    </citation>
    <scope>NUCLEOTIDE SEQUENCE</scope>
    <source>
        <strain evidence="2">3924</strain>
    </source>
</reference>